<dbReference type="EMBL" id="CP013243">
    <property type="protein sequence ID" value="APH13585.1"/>
    <property type="molecule type" value="Genomic_DNA"/>
</dbReference>
<accession>A0A1L3NBV0</accession>
<name>A0A1L3NBV0_CLOSG</name>
<sequence>MQAKWNSDNDKSMEYNLLLTLKTSIYKYFK</sequence>
<organism evidence="1 2">
    <name type="scientific">Clostridium sporogenes</name>
    <dbReference type="NCBI Taxonomy" id="1509"/>
    <lineage>
        <taxon>Bacteria</taxon>
        <taxon>Bacillati</taxon>
        <taxon>Bacillota</taxon>
        <taxon>Clostridia</taxon>
        <taxon>Eubacteriales</taxon>
        <taxon>Clostridiaceae</taxon>
        <taxon>Clostridium</taxon>
    </lineage>
</organism>
<reference evidence="1 2" key="1">
    <citation type="submission" date="2015-11" db="EMBL/GenBank/DDBJ databases">
        <authorList>
            <person name="Hill K.K."/>
            <person name="Shirey T.B."/>
            <person name="Raphael B."/>
            <person name="Daligault H.E."/>
            <person name="Davenport K.W."/>
            <person name="Bruce D.C."/>
            <person name="Foley B.T."/>
            <person name="Johnson S.L."/>
        </authorList>
    </citation>
    <scope>NUCLEOTIDE SEQUENCE [LARGE SCALE GENOMIC DNA]</scope>
    <source>
        <strain evidence="1 2">CDC_1632</strain>
    </source>
</reference>
<dbReference type="Proteomes" id="UP000182204">
    <property type="component" value="Chromosome"/>
</dbReference>
<evidence type="ECO:0000313" key="2">
    <source>
        <dbReference type="Proteomes" id="UP000182204"/>
    </source>
</evidence>
<evidence type="ECO:0000313" key="1">
    <source>
        <dbReference type="EMBL" id="APH13585.1"/>
    </source>
</evidence>
<dbReference type="AlphaFoldDB" id="A0A1L3NBV0"/>
<gene>
    <name evidence="1" type="ORF">NPD5_3735</name>
</gene>
<proteinExistence type="predicted"/>
<protein>
    <submittedName>
        <fullName evidence="1">Uncharacterized protein</fullName>
    </submittedName>
</protein>